<sequence>MQKYLVYDRALTLADKIILKNLADDISSTEKTPATKKNCTSIANSSSKNGLRNIWQAARERTSTQGETEPGRGLSNNAADLARLRSFNDPAHPNFESPVFMSINRQPTRFVPIFIMSFLQGYICWARRIVRHETDVVMLTQLIIYSITSVPSAFLLYWQFTYLQGCLHIMMQLYHMGTYTLMMHQHIHMRGILARQHPYLDCLFPYVTDPLMGHTWNSYFYHHVKHHHVEGNGPDDLSSTIRYERDNLFHFLLYFGRFFFLVWLDLPLYFLRKGRPDMAARAAGWEFLSYVFYSTMITLVNAKATLFVFILPLLLVRLGLMVGNWGQHAFVDPDSPDSDYRSSITLIDSNRFCFNDGYHTSHHLNPIRHWRNHPISFLEEKRTYANEGALVFHNIDFLMITFRLLLKDYHHLAKCLVPIGEQVNLTMEQRAHLLRKLTRKFTEVEIQQKFRRRAGCHE</sequence>
<proteinExistence type="predicted"/>
<gene>
    <name evidence="3" type="ORF">X797_011741</name>
</gene>
<dbReference type="Pfam" id="PF00487">
    <property type="entry name" value="FA_desaturase"/>
    <property type="match status" value="1"/>
</dbReference>
<dbReference type="PANTHER" id="PTHR36459">
    <property type="entry name" value="ORF"/>
    <property type="match status" value="1"/>
</dbReference>
<evidence type="ECO:0000313" key="4">
    <source>
        <dbReference type="Proteomes" id="UP000030151"/>
    </source>
</evidence>
<evidence type="ECO:0000256" key="1">
    <source>
        <dbReference type="SAM" id="Phobius"/>
    </source>
</evidence>
<keyword evidence="1" id="KW-0472">Membrane</keyword>
<dbReference type="HOGENOM" id="CLU_033263_0_0_1"/>
<keyword evidence="1" id="KW-0812">Transmembrane</keyword>
<feature type="domain" description="Fatty acid desaturase" evidence="2">
    <location>
        <begin position="173"/>
        <end position="390"/>
    </location>
</feature>
<name>A0A014P1R5_9HYPO</name>
<accession>A0A014P1R5</accession>
<evidence type="ECO:0000259" key="2">
    <source>
        <dbReference type="Pfam" id="PF00487"/>
    </source>
</evidence>
<dbReference type="AlphaFoldDB" id="A0A014P1R5"/>
<comment type="caution">
    <text evidence="3">The sequence shown here is derived from an EMBL/GenBank/DDBJ whole genome shotgun (WGS) entry which is preliminary data.</text>
</comment>
<reference evidence="3 4" key="1">
    <citation type="submission" date="2014-02" db="EMBL/GenBank/DDBJ databases">
        <title>The genome sequence of the entomopathogenic fungus Metarhizium robertsii ARSEF 2575.</title>
        <authorList>
            <person name="Giuliano Garisto Donzelli B."/>
            <person name="Roe B.A."/>
            <person name="Macmil S.L."/>
            <person name="Krasnoff S.B."/>
            <person name="Gibson D.M."/>
        </authorList>
    </citation>
    <scope>NUCLEOTIDE SEQUENCE [LARGE SCALE GENOMIC DNA]</scope>
    <source>
        <strain evidence="3 4">ARSEF 2575</strain>
    </source>
</reference>
<dbReference type="Proteomes" id="UP000030151">
    <property type="component" value="Unassembled WGS sequence"/>
</dbReference>
<feature type="transmembrane region" description="Helical" evidence="1">
    <location>
        <begin position="251"/>
        <end position="270"/>
    </location>
</feature>
<keyword evidence="1" id="KW-1133">Transmembrane helix</keyword>
<dbReference type="EMBL" id="JELW01000096">
    <property type="protein sequence ID" value="EXU95167.1"/>
    <property type="molecule type" value="Genomic_DNA"/>
</dbReference>
<dbReference type="PANTHER" id="PTHR36459:SF1">
    <property type="entry name" value="FATTY ACID DESATURASE DOMAIN-CONTAINING PROTEIN-RELATED"/>
    <property type="match status" value="1"/>
</dbReference>
<dbReference type="InterPro" id="IPR005804">
    <property type="entry name" value="FA_desaturase_dom"/>
</dbReference>
<protein>
    <recommendedName>
        <fullName evidence="2">Fatty acid desaturase domain-containing protein</fullName>
    </recommendedName>
</protein>
<feature type="transmembrane region" description="Helical" evidence="1">
    <location>
        <begin position="142"/>
        <end position="163"/>
    </location>
</feature>
<evidence type="ECO:0000313" key="3">
    <source>
        <dbReference type="EMBL" id="EXU95167.1"/>
    </source>
</evidence>
<dbReference type="GO" id="GO:0006629">
    <property type="term" value="P:lipid metabolic process"/>
    <property type="evidence" value="ECO:0007669"/>
    <property type="project" value="InterPro"/>
</dbReference>
<feature type="transmembrane region" description="Helical" evidence="1">
    <location>
        <begin position="290"/>
        <end position="316"/>
    </location>
</feature>
<organism evidence="3 4">
    <name type="scientific">Metarhizium robertsii</name>
    <dbReference type="NCBI Taxonomy" id="568076"/>
    <lineage>
        <taxon>Eukaryota</taxon>
        <taxon>Fungi</taxon>
        <taxon>Dikarya</taxon>
        <taxon>Ascomycota</taxon>
        <taxon>Pezizomycotina</taxon>
        <taxon>Sordariomycetes</taxon>
        <taxon>Hypocreomycetidae</taxon>
        <taxon>Hypocreales</taxon>
        <taxon>Clavicipitaceae</taxon>
        <taxon>Metarhizium</taxon>
    </lineage>
</organism>